<dbReference type="SUPFAM" id="SSF46785">
    <property type="entry name" value="Winged helix' DNA-binding domain"/>
    <property type="match status" value="1"/>
</dbReference>
<name>A0A0H3AF81_VIBC3</name>
<dbReference type="EMBL" id="CP000626">
    <property type="protein sequence ID" value="ABQ18498.1"/>
    <property type="molecule type" value="Genomic_DNA"/>
</dbReference>
<dbReference type="PRINTS" id="PR00039">
    <property type="entry name" value="HTHLYSR"/>
</dbReference>
<keyword evidence="2" id="KW-0805">Transcription regulation</keyword>
<proteinExistence type="inferred from homology"/>
<dbReference type="KEGG" id="vcr:VC395_A0558"/>
<dbReference type="InterPro" id="IPR036390">
    <property type="entry name" value="WH_DNA-bd_sf"/>
</dbReference>
<keyword evidence="4" id="KW-0804">Transcription</keyword>
<dbReference type="PANTHER" id="PTHR30126">
    <property type="entry name" value="HTH-TYPE TRANSCRIPTIONAL REGULATOR"/>
    <property type="match status" value="1"/>
</dbReference>
<dbReference type="Pfam" id="PF03466">
    <property type="entry name" value="LysR_substrate"/>
    <property type="match status" value="1"/>
</dbReference>
<evidence type="ECO:0000256" key="3">
    <source>
        <dbReference type="ARBA" id="ARBA00023125"/>
    </source>
</evidence>
<dbReference type="Gene3D" id="3.40.190.10">
    <property type="entry name" value="Periplasmic binding protein-like II"/>
    <property type="match status" value="2"/>
</dbReference>
<dbReference type="GO" id="GO:0000976">
    <property type="term" value="F:transcription cis-regulatory region binding"/>
    <property type="evidence" value="ECO:0007669"/>
    <property type="project" value="TreeGrafter"/>
</dbReference>
<keyword evidence="3" id="KW-0238">DNA-binding</keyword>
<sequence length="321" mass="36572">MNRIKIIVYHCFNNNLLSKIMLNPIWLQTFKTLVDTGHFTKTAEKLFMTQPGVSQHIRKLEEACQHPLIHRINKSFELTDQGRMVYEYATQLAKNERRLLEQIHETEPFAGRYRIACSGSLSLVIYPPLLALQQLHPKLCIELEAAPNHTILKAIKEGDVDVGIVTSQPSQGVFESEVLGEEPLYLVLPHDHPTEPDQLADHLLQLGLIGHPDIDHYFSLYLAKSTNLTLTVLNSESFPRSGYVNQIQQILLPVAKGLGFTVLPKSAVENFPLREQISVFENPAPVTETLYLVKKRQRDLPQRFADVSQQLKEWVAHYTQP</sequence>
<dbReference type="PROSITE" id="PS50931">
    <property type="entry name" value="HTH_LYSR"/>
    <property type="match status" value="1"/>
</dbReference>
<dbReference type="Proteomes" id="UP000000249">
    <property type="component" value="Chromosome 2"/>
</dbReference>
<evidence type="ECO:0000256" key="4">
    <source>
        <dbReference type="ARBA" id="ARBA00023163"/>
    </source>
</evidence>
<gene>
    <name evidence="6" type="ordered locus">VC0395_0697</name>
</gene>
<dbReference type="PATRIC" id="fig|345073.21.peg.3299"/>
<dbReference type="KEGG" id="vco:VC0395_0697"/>
<reference evidence="6 7" key="1">
    <citation type="submission" date="2007-03" db="EMBL/GenBank/DDBJ databases">
        <authorList>
            <person name="Heidelberg J."/>
        </authorList>
    </citation>
    <scope>NUCLEOTIDE SEQUENCE [LARGE SCALE GENOMIC DNA]</scope>
    <source>
        <strain evidence="7">ATCC 39541 / Classical Ogawa 395 / O395</strain>
    </source>
</reference>
<dbReference type="InterPro" id="IPR000847">
    <property type="entry name" value="LysR_HTH_N"/>
</dbReference>
<evidence type="ECO:0000313" key="7">
    <source>
        <dbReference type="Proteomes" id="UP000000249"/>
    </source>
</evidence>
<dbReference type="SUPFAM" id="SSF53850">
    <property type="entry name" value="Periplasmic binding protein-like II"/>
    <property type="match status" value="1"/>
</dbReference>
<protein>
    <submittedName>
        <fullName evidence="6">Transcriptional regulator, LysR family</fullName>
    </submittedName>
</protein>
<dbReference type="InterPro" id="IPR036388">
    <property type="entry name" value="WH-like_DNA-bd_sf"/>
</dbReference>
<dbReference type="GO" id="GO:0003700">
    <property type="term" value="F:DNA-binding transcription factor activity"/>
    <property type="evidence" value="ECO:0007669"/>
    <property type="project" value="InterPro"/>
</dbReference>
<feature type="domain" description="HTH lysR-type" evidence="5">
    <location>
        <begin position="22"/>
        <end position="79"/>
    </location>
</feature>
<dbReference type="AlphaFoldDB" id="A0A0H3AF81"/>
<accession>A0A0H3AF81</accession>
<dbReference type="eggNOG" id="COG0583">
    <property type="taxonomic scope" value="Bacteria"/>
</dbReference>
<organism evidence="6 7">
    <name type="scientific">Vibrio cholerae serotype O1 (strain ATCC 39541 / Classical Ogawa 395 / O395)</name>
    <dbReference type="NCBI Taxonomy" id="345073"/>
    <lineage>
        <taxon>Bacteria</taxon>
        <taxon>Pseudomonadati</taxon>
        <taxon>Pseudomonadota</taxon>
        <taxon>Gammaproteobacteria</taxon>
        <taxon>Vibrionales</taxon>
        <taxon>Vibrionaceae</taxon>
        <taxon>Vibrio</taxon>
    </lineage>
</organism>
<dbReference type="CDD" id="cd05466">
    <property type="entry name" value="PBP2_LTTR_substrate"/>
    <property type="match status" value="1"/>
</dbReference>
<dbReference type="PANTHER" id="PTHR30126:SF99">
    <property type="entry name" value="TRANSCRIPTIONAL REGULATOR LYSR FAMILY"/>
    <property type="match status" value="1"/>
</dbReference>
<evidence type="ECO:0000259" key="5">
    <source>
        <dbReference type="PROSITE" id="PS50931"/>
    </source>
</evidence>
<comment type="similarity">
    <text evidence="1">Belongs to the LysR transcriptional regulatory family.</text>
</comment>
<evidence type="ECO:0000256" key="2">
    <source>
        <dbReference type="ARBA" id="ARBA00023015"/>
    </source>
</evidence>
<dbReference type="Pfam" id="PF00126">
    <property type="entry name" value="HTH_1"/>
    <property type="match status" value="1"/>
</dbReference>
<evidence type="ECO:0000313" key="6">
    <source>
        <dbReference type="EMBL" id="ABQ18498.1"/>
    </source>
</evidence>
<dbReference type="Gene3D" id="1.10.10.10">
    <property type="entry name" value="Winged helix-like DNA-binding domain superfamily/Winged helix DNA-binding domain"/>
    <property type="match status" value="1"/>
</dbReference>
<dbReference type="InterPro" id="IPR005119">
    <property type="entry name" value="LysR_subst-bd"/>
</dbReference>
<evidence type="ECO:0000256" key="1">
    <source>
        <dbReference type="ARBA" id="ARBA00009437"/>
    </source>
</evidence>